<keyword evidence="3" id="KW-1185">Reference proteome</keyword>
<dbReference type="Gene3D" id="3.10.129.10">
    <property type="entry name" value="Hotdog Thioesterase"/>
    <property type="match status" value="1"/>
</dbReference>
<dbReference type="EMBL" id="BAABRN010000084">
    <property type="protein sequence ID" value="GAA5504058.1"/>
    <property type="molecule type" value="Genomic_DNA"/>
</dbReference>
<dbReference type="PANTHER" id="PTHR42993:SF1">
    <property type="entry name" value="MAOC-LIKE DEHYDRATASE DOMAIN-CONTAINING PROTEIN"/>
    <property type="match status" value="1"/>
</dbReference>
<name>A0ABP9VFR5_9DEIO</name>
<comment type="caution">
    <text evidence="2">The sequence shown here is derived from an EMBL/GenBank/DDBJ whole genome shotgun (WGS) entry which is preliminary data.</text>
</comment>
<feature type="domain" description="MaoC-like" evidence="1">
    <location>
        <begin position="10"/>
        <end position="130"/>
    </location>
</feature>
<dbReference type="Proteomes" id="UP001458946">
    <property type="component" value="Unassembled WGS sequence"/>
</dbReference>
<evidence type="ECO:0000313" key="3">
    <source>
        <dbReference type="Proteomes" id="UP001458946"/>
    </source>
</evidence>
<gene>
    <name evidence="2" type="ORF">Dxin01_03826</name>
</gene>
<sequence length="151" mass="16298">MTLTPQNLAQHAGQQIALSDWIEIDQARIDAFAAATGDHQFIHVDPVRAAAGPFGATIAHGFLTLSLLAGEFMTRGGMPEIQGGKLTVNYGLNKVRFIAPVRVGRRLRNRAVLQGVEQGAGFVQLTVQNTVEIDGEDKPACIAETVFRVYV</sequence>
<reference evidence="2 3" key="1">
    <citation type="submission" date="2024-02" db="EMBL/GenBank/DDBJ databases">
        <title>Deinococcus xinjiangensis NBRC 107630.</title>
        <authorList>
            <person name="Ichikawa N."/>
            <person name="Katano-Makiyama Y."/>
            <person name="Hidaka K."/>
        </authorList>
    </citation>
    <scope>NUCLEOTIDE SEQUENCE [LARGE SCALE GENOMIC DNA]</scope>
    <source>
        <strain evidence="2 3">NBRC 107630</strain>
    </source>
</reference>
<dbReference type="Pfam" id="PF01575">
    <property type="entry name" value="MaoC_dehydratas"/>
    <property type="match status" value="1"/>
</dbReference>
<evidence type="ECO:0000313" key="2">
    <source>
        <dbReference type="EMBL" id="GAA5504058.1"/>
    </source>
</evidence>
<dbReference type="PANTHER" id="PTHR42993">
    <property type="entry name" value="MAOC-LIKE DEHYDRATASE DOMAIN-CONTAINING PROTEIN"/>
    <property type="match status" value="1"/>
</dbReference>
<proteinExistence type="predicted"/>
<dbReference type="CDD" id="cd03450">
    <property type="entry name" value="NodN"/>
    <property type="match status" value="1"/>
</dbReference>
<dbReference type="InterPro" id="IPR039375">
    <property type="entry name" value="NodN-like"/>
</dbReference>
<organism evidence="2 3">
    <name type="scientific">Deinococcus xinjiangensis</name>
    <dbReference type="NCBI Taxonomy" id="457454"/>
    <lineage>
        <taxon>Bacteria</taxon>
        <taxon>Thermotogati</taxon>
        <taxon>Deinococcota</taxon>
        <taxon>Deinococci</taxon>
        <taxon>Deinococcales</taxon>
        <taxon>Deinococcaceae</taxon>
        <taxon>Deinococcus</taxon>
    </lineage>
</organism>
<dbReference type="SUPFAM" id="SSF54637">
    <property type="entry name" value="Thioesterase/thiol ester dehydrase-isomerase"/>
    <property type="match status" value="1"/>
</dbReference>
<protein>
    <submittedName>
        <fullName evidence="2">Enoyl-CoA hydratase 1</fullName>
    </submittedName>
</protein>
<dbReference type="InterPro" id="IPR029069">
    <property type="entry name" value="HotDog_dom_sf"/>
</dbReference>
<accession>A0ABP9VFR5</accession>
<dbReference type="InterPro" id="IPR002539">
    <property type="entry name" value="MaoC-like_dom"/>
</dbReference>
<evidence type="ECO:0000259" key="1">
    <source>
        <dbReference type="Pfam" id="PF01575"/>
    </source>
</evidence>